<reference evidence="2" key="1">
    <citation type="journal article" date="2016" name="Nature">
        <title>The genome of the seagrass Zostera marina reveals angiosperm adaptation to the sea.</title>
        <authorList>
            <person name="Olsen J.L."/>
            <person name="Rouze P."/>
            <person name="Verhelst B."/>
            <person name="Lin Y.-C."/>
            <person name="Bayer T."/>
            <person name="Collen J."/>
            <person name="Dattolo E."/>
            <person name="De Paoli E."/>
            <person name="Dittami S."/>
            <person name="Maumus F."/>
            <person name="Michel G."/>
            <person name="Kersting A."/>
            <person name="Lauritano C."/>
            <person name="Lohaus R."/>
            <person name="Toepel M."/>
            <person name="Tonon T."/>
            <person name="Vanneste K."/>
            <person name="Amirebrahimi M."/>
            <person name="Brakel J."/>
            <person name="Bostroem C."/>
            <person name="Chovatia M."/>
            <person name="Grimwood J."/>
            <person name="Jenkins J.W."/>
            <person name="Jueterbock A."/>
            <person name="Mraz A."/>
            <person name="Stam W.T."/>
            <person name="Tice H."/>
            <person name="Bornberg-Bauer E."/>
            <person name="Green P.J."/>
            <person name="Pearson G.A."/>
            <person name="Procaccini G."/>
            <person name="Duarte C.M."/>
            <person name="Schmutz J."/>
            <person name="Reusch T.B.H."/>
            <person name="Van de Peer Y."/>
        </authorList>
    </citation>
    <scope>NUCLEOTIDE SEQUENCE [LARGE SCALE GENOMIC DNA]</scope>
    <source>
        <strain evidence="2">cv. Finnish</strain>
    </source>
</reference>
<dbReference type="EMBL" id="LFYR01000337">
    <property type="protein sequence ID" value="KMZ74424.1"/>
    <property type="molecule type" value="Genomic_DNA"/>
</dbReference>
<accession>A0A0K9PZR9</accession>
<proteinExistence type="predicted"/>
<name>A0A0K9PZR9_ZOSMR</name>
<gene>
    <name evidence="1" type="ORF">ZOSMA_129G00160</name>
</gene>
<comment type="caution">
    <text evidence="1">The sequence shown here is derived from an EMBL/GenBank/DDBJ whole genome shotgun (WGS) entry which is preliminary data.</text>
</comment>
<evidence type="ECO:0000313" key="1">
    <source>
        <dbReference type="EMBL" id="KMZ74424.1"/>
    </source>
</evidence>
<dbReference type="Proteomes" id="UP000036987">
    <property type="component" value="Unassembled WGS sequence"/>
</dbReference>
<protein>
    <submittedName>
        <fullName evidence="1">Uncharacterized protein</fullName>
    </submittedName>
</protein>
<dbReference type="AlphaFoldDB" id="A0A0K9PZR9"/>
<keyword evidence="2" id="KW-1185">Reference proteome</keyword>
<organism evidence="1 2">
    <name type="scientific">Zostera marina</name>
    <name type="common">Eelgrass</name>
    <dbReference type="NCBI Taxonomy" id="29655"/>
    <lineage>
        <taxon>Eukaryota</taxon>
        <taxon>Viridiplantae</taxon>
        <taxon>Streptophyta</taxon>
        <taxon>Embryophyta</taxon>
        <taxon>Tracheophyta</taxon>
        <taxon>Spermatophyta</taxon>
        <taxon>Magnoliopsida</taxon>
        <taxon>Liliopsida</taxon>
        <taxon>Zosteraceae</taxon>
        <taxon>Zostera</taxon>
    </lineage>
</organism>
<sequence>MNNVNLFHAMYVVACETTSRLQTLENDKFSLANQVSHLSSVNEQLLSELRTSQQLYLTKGFHRCQSMCEKVFPDLNFQQVSYTEDELTNRLLNGWLPSRPDVPSAPATTPMN</sequence>
<evidence type="ECO:0000313" key="2">
    <source>
        <dbReference type="Proteomes" id="UP000036987"/>
    </source>
</evidence>